<dbReference type="InterPro" id="IPR003340">
    <property type="entry name" value="B3_DNA-bd"/>
</dbReference>
<evidence type="ECO:0000256" key="2">
    <source>
        <dbReference type="ARBA" id="ARBA00023015"/>
    </source>
</evidence>
<organism evidence="7 8">
    <name type="scientific">Acer yangbiense</name>
    <dbReference type="NCBI Taxonomy" id="1000413"/>
    <lineage>
        <taxon>Eukaryota</taxon>
        <taxon>Viridiplantae</taxon>
        <taxon>Streptophyta</taxon>
        <taxon>Embryophyta</taxon>
        <taxon>Tracheophyta</taxon>
        <taxon>Spermatophyta</taxon>
        <taxon>Magnoliopsida</taxon>
        <taxon>eudicotyledons</taxon>
        <taxon>Gunneridae</taxon>
        <taxon>Pentapetalae</taxon>
        <taxon>rosids</taxon>
        <taxon>malvids</taxon>
        <taxon>Sapindales</taxon>
        <taxon>Sapindaceae</taxon>
        <taxon>Hippocastanoideae</taxon>
        <taxon>Acereae</taxon>
        <taxon>Acer</taxon>
    </lineage>
</organism>
<dbReference type="CDD" id="cd10017">
    <property type="entry name" value="B3_DNA"/>
    <property type="match status" value="1"/>
</dbReference>
<comment type="subcellular location">
    <subcellularLocation>
        <location evidence="1">Nucleus</location>
    </subcellularLocation>
</comment>
<evidence type="ECO:0000256" key="3">
    <source>
        <dbReference type="ARBA" id="ARBA00023125"/>
    </source>
</evidence>
<dbReference type="GO" id="GO:0005634">
    <property type="term" value="C:nucleus"/>
    <property type="evidence" value="ECO:0007669"/>
    <property type="project" value="UniProtKB-SubCell"/>
</dbReference>
<dbReference type="Pfam" id="PF02362">
    <property type="entry name" value="B3"/>
    <property type="match status" value="1"/>
</dbReference>
<dbReference type="AlphaFoldDB" id="A0A5C7I7J3"/>
<dbReference type="InterPro" id="IPR015300">
    <property type="entry name" value="DNA-bd_pseudobarrel_sf"/>
</dbReference>
<keyword evidence="4" id="KW-0804">Transcription</keyword>
<protein>
    <recommendedName>
        <fullName evidence="6">TF-B3 domain-containing protein</fullName>
    </recommendedName>
</protein>
<evidence type="ECO:0000313" key="8">
    <source>
        <dbReference type="Proteomes" id="UP000323000"/>
    </source>
</evidence>
<feature type="domain" description="TF-B3" evidence="6">
    <location>
        <begin position="6"/>
        <end position="112"/>
    </location>
</feature>
<keyword evidence="8" id="KW-1185">Reference proteome</keyword>
<keyword evidence="5" id="KW-0539">Nucleus</keyword>
<comment type="caution">
    <text evidence="7">The sequence shown here is derived from an EMBL/GenBank/DDBJ whole genome shotgun (WGS) entry which is preliminary data.</text>
</comment>
<evidence type="ECO:0000256" key="5">
    <source>
        <dbReference type="ARBA" id="ARBA00023242"/>
    </source>
</evidence>
<sequence length="133" mass="15590">MAMQHFKVSKNLTYSDIISKLELPTVIVNHMNRFMKGKHFLDLKAADIWGQEWPLRYYTRPKGNREGPVFTTGWRQYVEAKRLQVGDEFIFYGNQVRADDEEVKMVYMIEVKRPGPVTFQNEPVTLDAEYSPA</sequence>
<dbReference type="SUPFAM" id="SSF101936">
    <property type="entry name" value="DNA-binding pseudobarrel domain"/>
    <property type="match status" value="1"/>
</dbReference>
<dbReference type="Gene3D" id="2.40.330.10">
    <property type="entry name" value="DNA-binding pseudobarrel domain"/>
    <property type="match status" value="1"/>
</dbReference>
<evidence type="ECO:0000256" key="1">
    <source>
        <dbReference type="ARBA" id="ARBA00004123"/>
    </source>
</evidence>
<proteinExistence type="predicted"/>
<reference evidence="8" key="1">
    <citation type="journal article" date="2019" name="Gigascience">
        <title>De novo genome assembly of the endangered Acer yangbiense, a plant species with extremely small populations endemic to Yunnan Province, China.</title>
        <authorList>
            <person name="Yang J."/>
            <person name="Wariss H.M."/>
            <person name="Tao L."/>
            <person name="Zhang R."/>
            <person name="Yun Q."/>
            <person name="Hollingsworth P."/>
            <person name="Dao Z."/>
            <person name="Luo G."/>
            <person name="Guo H."/>
            <person name="Ma Y."/>
            <person name="Sun W."/>
        </authorList>
    </citation>
    <scope>NUCLEOTIDE SEQUENCE [LARGE SCALE GENOMIC DNA]</scope>
    <source>
        <strain evidence="8">cv. Malutang</strain>
    </source>
</reference>
<accession>A0A5C7I7J3</accession>
<keyword evidence="2" id="KW-0805">Transcription regulation</keyword>
<dbReference type="GO" id="GO:0003677">
    <property type="term" value="F:DNA binding"/>
    <property type="evidence" value="ECO:0007669"/>
    <property type="project" value="UniProtKB-KW"/>
</dbReference>
<evidence type="ECO:0000259" key="6">
    <source>
        <dbReference type="PROSITE" id="PS50863"/>
    </source>
</evidence>
<dbReference type="Proteomes" id="UP000323000">
    <property type="component" value="Chromosome 3"/>
</dbReference>
<dbReference type="OrthoDB" id="954231at2759"/>
<evidence type="ECO:0000313" key="7">
    <source>
        <dbReference type="EMBL" id="TXG65117.1"/>
    </source>
</evidence>
<gene>
    <name evidence="7" type="ORF">EZV62_006392</name>
</gene>
<name>A0A5C7I7J3_9ROSI</name>
<dbReference type="PROSITE" id="PS50863">
    <property type="entry name" value="B3"/>
    <property type="match status" value="1"/>
</dbReference>
<evidence type="ECO:0000256" key="4">
    <source>
        <dbReference type="ARBA" id="ARBA00023163"/>
    </source>
</evidence>
<dbReference type="EMBL" id="VAHF01000003">
    <property type="protein sequence ID" value="TXG65117.1"/>
    <property type="molecule type" value="Genomic_DNA"/>
</dbReference>
<keyword evidence="3" id="KW-0238">DNA-binding</keyword>